<dbReference type="GO" id="GO:0004984">
    <property type="term" value="F:olfactory receptor activity"/>
    <property type="evidence" value="ECO:0007669"/>
    <property type="project" value="InterPro"/>
</dbReference>
<evidence type="ECO:0000256" key="1">
    <source>
        <dbReference type="ARBA" id="ARBA00004141"/>
    </source>
</evidence>
<feature type="non-terminal residue" evidence="9">
    <location>
        <position position="1"/>
    </location>
</feature>
<dbReference type="Proteomes" id="UP000000311">
    <property type="component" value="Unassembled WGS sequence"/>
</dbReference>
<keyword evidence="7" id="KW-0675">Receptor</keyword>
<protein>
    <submittedName>
        <fullName evidence="9">Uncharacterized protein</fullName>
    </submittedName>
</protein>
<keyword evidence="4" id="KW-0552">Olfaction</keyword>
<evidence type="ECO:0000256" key="7">
    <source>
        <dbReference type="ARBA" id="ARBA00023170"/>
    </source>
</evidence>
<evidence type="ECO:0000256" key="5">
    <source>
        <dbReference type="ARBA" id="ARBA00022989"/>
    </source>
</evidence>
<keyword evidence="3" id="KW-0812">Transmembrane</keyword>
<dbReference type="InterPro" id="IPR004117">
    <property type="entry name" value="7tm6_olfct_rcpt"/>
</dbReference>
<gene>
    <name evidence="9" type="ORF">EAG_03859</name>
</gene>
<evidence type="ECO:0000256" key="6">
    <source>
        <dbReference type="ARBA" id="ARBA00023136"/>
    </source>
</evidence>
<organism evidence="10">
    <name type="scientific">Camponotus floridanus</name>
    <name type="common">Florida carpenter ant</name>
    <dbReference type="NCBI Taxonomy" id="104421"/>
    <lineage>
        <taxon>Eukaryota</taxon>
        <taxon>Metazoa</taxon>
        <taxon>Ecdysozoa</taxon>
        <taxon>Arthropoda</taxon>
        <taxon>Hexapoda</taxon>
        <taxon>Insecta</taxon>
        <taxon>Pterygota</taxon>
        <taxon>Neoptera</taxon>
        <taxon>Endopterygota</taxon>
        <taxon>Hymenoptera</taxon>
        <taxon>Apocrita</taxon>
        <taxon>Aculeata</taxon>
        <taxon>Formicoidea</taxon>
        <taxon>Formicidae</taxon>
        <taxon>Formicinae</taxon>
        <taxon>Camponotus</taxon>
    </lineage>
</organism>
<keyword evidence="6" id="KW-0472">Membrane</keyword>
<dbReference type="AlphaFoldDB" id="E2A7H3"/>
<evidence type="ECO:0000256" key="3">
    <source>
        <dbReference type="ARBA" id="ARBA00022692"/>
    </source>
</evidence>
<keyword evidence="10" id="KW-1185">Reference proteome</keyword>
<comment type="subcellular location">
    <subcellularLocation>
        <location evidence="1">Membrane</location>
        <topology evidence="1">Multi-pass membrane protein</topology>
    </subcellularLocation>
</comment>
<keyword evidence="8" id="KW-0807">Transducer</keyword>
<proteinExistence type="predicted"/>
<feature type="non-terminal residue" evidence="9">
    <location>
        <position position="52"/>
    </location>
</feature>
<dbReference type="GO" id="GO:0005549">
    <property type="term" value="F:odorant binding"/>
    <property type="evidence" value="ECO:0007669"/>
    <property type="project" value="InterPro"/>
</dbReference>
<dbReference type="GO" id="GO:0007165">
    <property type="term" value="P:signal transduction"/>
    <property type="evidence" value="ECO:0007669"/>
    <property type="project" value="UniProtKB-KW"/>
</dbReference>
<dbReference type="GO" id="GO:0016020">
    <property type="term" value="C:membrane"/>
    <property type="evidence" value="ECO:0007669"/>
    <property type="project" value="UniProtKB-SubCell"/>
</dbReference>
<dbReference type="OrthoDB" id="7634903at2759"/>
<accession>E2A7H3</accession>
<reference evidence="9 10" key="1">
    <citation type="journal article" date="2010" name="Science">
        <title>Genomic comparison of the ants Camponotus floridanus and Harpegnathos saltator.</title>
        <authorList>
            <person name="Bonasio R."/>
            <person name="Zhang G."/>
            <person name="Ye C."/>
            <person name="Mutti N.S."/>
            <person name="Fang X."/>
            <person name="Qin N."/>
            <person name="Donahue G."/>
            <person name="Yang P."/>
            <person name="Li Q."/>
            <person name="Li C."/>
            <person name="Zhang P."/>
            <person name="Huang Z."/>
            <person name="Berger S.L."/>
            <person name="Reinberg D."/>
            <person name="Wang J."/>
            <person name="Liebig J."/>
        </authorList>
    </citation>
    <scope>NUCLEOTIDE SEQUENCE [LARGE SCALE GENOMIC DNA]</scope>
    <source>
        <strain evidence="10">C129</strain>
    </source>
</reference>
<dbReference type="Pfam" id="PF02949">
    <property type="entry name" value="7tm_6"/>
    <property type="match status" value="1"/>
</dbReference>
<evidence type="ECO:0000256" key="8">
    <source>
        <dbReference type="ARBA" id="ARBA00023224"/>
    </source>
</evidence>
<evidence type="ECO:0000313" key="10">
    <source>
        <dbReference type="Proteomes" id="UP000000311"/>
    </source>
</evidence>
<dbReference type="EMBL" id="GL437329">
    <property type="protein sequence ID" value="EFN70670.1"/>
    <property type="molecule type" value="Genomic_DNA"/>
</dbReference>
<keyword evidence="2" id="KW-0716">Sensory transduction</keyword>
<evidence type="ECO:0000256" key="4">
    <source>
        <dbReference type="ARBA" id="ARBA00022725"/>
    </source>
</evidence>
<dbReference type="InParanoid" id="E2A7H3"/>
<name>E2A7H3_CAMFO</name>
<keyword evidence="5" id="KW-1133">Transmembrane helix</keyword>
<evidence type="ECO:0000313" key="9">
    <source>
        <dbReference type="EMBL" id="EFN70670.1"/>
    </source>
</evidence>
<sequence>EAVYHAVYDLEWYNWESKQARNLILLMIRVQQPFRITAGKIVPLTMATFCSV</sequence>
<evidence type="ECO:0000256" key="2">
    <source>
        <dbReference type="ARBA" id="ARBA00022606"/>
    </source>
</evidence>